<dbReference type="EMBL" id="NHYD01003397">
    <property type="protein sequence ID" value="PPQ78967.1"/>
    <property type="molecule type" value="Genomic_DNA"/>
</dbReference>
<name>A0A409WKC9_PSICY</name>
<organism evidence="1 2">
    <name type="scientific">Psilocybe cyanescens</name>
    <dbReference type="NCBI Taxonomy" id="93625"/>
    <lineage>
        <taxon>Eukaryota</taxon>
        <taxon>Fungi</taxon>
        <taxon>Dikarya</taxon>
        <taxon>Basidiomycota</taxon>
        <taxon>Agaricomycotina</taxon>
        <taxon>Agaricomycetes</taxon>
        <taxon>Agaricomycetidae</taxon>
        <taxon>Agaricales</taxon>
        <taxon>Agaricineae</taxon>
        <taxon>Strophariaceae</taxon>
        <taxon>Psilocybe</taxon>
    </lineage>
</organism>
<dbReference type="InParanoid" id="A0A409WKC9"/>
<protein>
    <submittedName>
        <fullName evidence="1">Uncharacterized protein</fullName>
    </submittedName>
</protein>
<gene>
    <name evidence="1" type="ORF">CVT25_002296</name>
</gene>
<reference evidence="1 2" key="1">
    <citation type="journal article" date="2018" name="Evol. Lett.">
        <title>Horizontal gene cluster transfer increased hallucinogenic mushroom diversity.</title>
        <authorList>
            <person name="Reynolds H.T."/>
            <person name="Vijayakumar V."/>
            <person name="Gluck-Thaler E."/>
            <person name="Korotkin H.B."/>
            <person name="Matheny P.B."/>
            <person name="Slot J.C."/>
        </authorList>
    </citation>
    <scope>NUCLEOTIDE SEQUENCE [LARGE SCALE GENOMIC DNA]</scope>
    <source>
        <strain evidence="1 2">2631</strain>
    </source>
</reference>
<dbReference type="AlphaFoldDB" id="A0A409WKC9"/>
<evidence type="ECO:0000313" key="2">
    <source>
        <dbReference type="Proteomes" id="UP000283269"/>
    </source>
</evidence>
<dbReference type="Proteomes" id="UP000283269">
    <property type="component" value="Unassembled WGS sequence"/>
</dbReference>
<sequence>MTTTPEPKWTRKHSPHQEFKPFLREWMEMYFDLPSALDTKLRIQAKDIILSDLRGLSSVVYILKEFDREVRDKSKDIRIKHPDQYFRRQRELYIYKVLRDLHKEIYSEDFSSPIDRDGDYIMYYVFDIERYRRKPIIY</sequence>
<accession>A0A409WKC9</accession>
<comment type="caution">
    <text evidence="1">The sequence shown here is derived from an EMBL/GenBank/DDBJ whole genome shotgun (WGS) entry which is preliminary data.</text>
</comment>
<evidence type="ECO:0000313" key="1">
    <source>
        <dbReference type="EMBL" id="PPQ78967.1"/>
    </source>
</evidence>
<keyword evidence="2" id="KW-1185">Reference proteome</keyword>
<proteinExistence type="predicted"/>
<dbReference type="OrthoDB" id="10407036at2759"/>